<evidence type="ECO:0000259" key="1">
    <source>
        <dbReference type="Pfam" id="PF08044"/>
    </source>
</evidence>
<dbReference type="AlphaFoldDB" id="A0A919MCW4"/>
<organism evidence="2 3">
    <name type="scientific">Paractinoplanes ferrugineus</name>
    <dbReference type="NCBI Taxonomy" id="113564"/>
    <lineage>
        <taxon>Bacteria</taxon>
        <taxon>Bacillati</taxon>
        <taxon>Actinomycetota</taxon>
        <taxon>Actinomycetes</taxon>
        <taxon>Micromonosporales</taxon>
        <taxon>Micromonosporaceae</taxon>
        <taxon>Paractinoplanes</taxon>
    </lineage>
</organism>
<dbReference type="PANTHER" id="PTHR40763:SF5">
    <property type="entry name" value="MEMBRANE PROTEIN"/>
    <property type="match status" value="1"/>
</dbReference>
<sequence>MAAELTPEPRLSDTERQSVVEQLNHAVGEGRLTLSEFEDRLQAVFAARTRAELAPFVADLPAASVPEEMTLRPHASSVKRTGNWLVPRRIRVEGSSSSVRLDMTEARPVDPTVELILDLQGASVTVVLPRGASATIHDVDLSASSATAKVPEAGGLHIVARGQLRSSTLTLRYQRRFLWWRW</sequence>
<evidence type="ECO:0000313" key="2">
    <source>
        <dbReference type="EMBL" id="GIE11133.1"/>
    </source>
</evidence>
<dbReference type="RefSeq" id="WP_203817654.1">
    <property type="nucleotide sequence ID" value="NZ_BAAABP010000032.1"/>
</dbReference>
<dbReference type="Pfam" id="PF08044">
    <property type="entry name" value="DUF1707"/>
    <property type="match status" value="1"/>
</dbReference>
<dbReference type="Proteomes" id="UP000598174">
    <property type="component" value="Unassembled WGS sequence"/>
</dbReference>
<dbReference type="PANTHER" id="PTHR40763">
    <property type="entry name" value="MEMBRANE PROTEIN-RELATED"/>
    <property type="match status" value="1"/>
</dbReference>
<protein>
    <recommendedName>
        <fullName evidence="1">DUF1707 domain-containing protein</fullName>
    </recommendedName>
</protein>
<comment type="caution">
    <text evidence="2">The sequence shown here is derived from an EMBL/GenBank/DDBJ whole genome shotgun (WGS) entry which is preliminary data.</text>
</comment>
<proteinExistence type="predicted"/>
<reference evidence="2" key="1">
    <citation type="submission" date="2021-01" db="EMBL/GenBank/DDBJ databases">
        <title>Whole genome shotgun sequence of Actinoplanes ferrugineus NBRC 15555.</title>
        <authorList>
            <person name="Komaki H."/>
            <person name="Tamura T."/>
        </authorList>
    </citation>
    <scope>NUCLEOTIDE SEQUENCE</scope>
    <source>
        <strain evidence="2">NBRC 15555</strain>
    </source>
</reference>
<dbReference type="InterPro" id="IPR012551">
    <property type="entry name" value="DUF1707_SHOCT-like"/>
</dbReference>
<keyword evidence="3" id="KW-1185">Reference proteome</keyword>
<feature type="domain" description="DUF1707" evidence="1">
    <location>
        <begin position="10"/>
        <end position="61"/>
    </location>
</feature>
<gene>
    <name evidence="2" type="ORF">Afe05nite_29730</name>
</gene>
<dbReference type="EMBL" id="BOMM01000022">
    <property type="protein sequence ID" value="GIE11133.1"/>
    <property type="molecule type" value="Genomic_DNA"/>
</dbReference>
<accession>A0A919MCW4</accession>
<evidence type="ECO:0000313" key="3">
    <source>
        <dbReference type="Proteomes" id="UP000598174"/>
    </source>
</evidence>
<name>A0A919MCW4_9ACTN</name>